<sequence>AHGEDVGDNDSGGTSFLFTQIFLCQLPPLIRRALASSSLPHSKIFRALAEEADNILLASESPGLHTLLPGSDEGQAVAKAVVTGHEKRTDVLCFYHRRFGVKAKHCVHLCTFKHQGNKKVDAH</sequence>
<feature type="non-terminal residue" evidence="1">
    <location>
        <position position="123"/>
    </location>
</feature>
<dbReference type="EMBL" id="HAEB01021050">
    <property type="protein sequence ID" value="SBQ67577.1"/>
    <property type="molecule type" value="Transcribed_RNA"/>
</dbReference>
<dbReference type="AlphaFoldDB" id="A0A1A8G8P5"/>
<feature type="non-terminal residue" evidence="1">
    <location>
        <position position="1"/>
    </location>
</feature>
<reference evidence="1" key="2">
    <citation type="submission" date="2016-06" db="EMBL/GenBank/DDBJ databases">
        <title>The genome of a short-lived fish provides insights into sex chromosome evolution and the genetic control of aging.</title>
        <authorList>
            <person name="Reichwald K."/>
            <person name="Felder M."/>
            <person name="Petzold A."/>
            <person name="Koch P."/>
            <person name="Groth M."/>
            <person name="Platzer M."/>
        </authorList>
    </citation>
    <scope>NUCLEOTIDE SEQUENCE</scope>
    <source>
        <tissue evidence="1">Brain</tissue>
    </source>
</reference>
<organism evidence="1">
    <name type="scientific">Nothobranchius korthausae</name>
    <dbReference type="NCBI Taxonomy" id="1143690"/>
    <lineage>
        <taxon>Eukaryota</taxon>
        <taxon>Metazoa</taxon>
        <taxon>Chordata</taxon>
        <taxon>Craniata</taxon>
        <taxon>Vertebrata</taxon>
        <taxon>Euteleostomi</taxon>
        <taxon>Actinopterygii</taxon>
        <taxon>Neopterygii</taxon>
        <taxon>Teleostei</taxon>
        <taxon>Neoteleostei</taxon>
        <taxon>Acanthomorphata</taxon>
        <taxon>Ovalentaria</taxon>
        <taxon>Atherinomorphae</taxon>
        <taxon>Cyprinodontiformes</taxon>
        <taxon>Nothobranchiidae</taxon>
        <taxon>Nothobranchius</taxon>
    </lineage>
</organism>
<evidence type="ECO:0000313" key="1">
    <source>
        <dbReference type="EMBL" id="SBQ67577.1"/>
    </source>
</evidence>
<proteinExistence type="predicted"/>
<accession>A0A1A8G8P5</accession>
<reference evidence="1" key="1">
    <citation type="submission" date="2016-05" db="EMBL/GenBank/DDBJ databases">
        <authorList>
            <person name="Lavstsen T."/>
            <person name="Jespersen J.S."/>
        </authorList>
    </citation>
    <scope>NUCLEOTIDE SEQUENCE</scope>
    <source>
        <tissue evidence="1">Brain</tissue>
    </source>
</reference>
<name>A0A1A8G8P5_9TELE</name>
<protein>
    <submittedName>
        <fullName evidence="1">Uncharacterized protein</fullName>
    </submittedName>
</protein>
<gene>
    <name evidence="1" type="primary">Nfu_g_1_005029</name>
</gene>